<accession>A0A212EUG7</accession>
<dbReference type="KEGG" id="dpl:KGM_214656"/>
<reference evidence="1 2" key="1">
    <citation type="journal article" date="2011" name="Cell">
        <title>The monarch butterfly genome yields insights into long-distance migration.</title>
        <authorList>
            <person name="Zhan S."/>
            <person name="Merlin C."/>
            <person name="Boore J.L."/>
            <person name="Reppert S.M."/>
        </authorList>
    </citation>
    <scope>NUCLEOTIDE SEQUENCE [LARGE SCALE GENOMIC DNA]</scope>
    <source>
        <strain evidence="1">F-2</strain>
    </source>
</reference>
<sequence>MASSLAFYENVDGYISIWLYVNYFVPGRLKLHTELYEIDANVFKKIVDHSAYEPELAEGSRRWLTEGPRRWLQKSEMPFPGYCRSPASGKCLPVLCNCKKLEEIWEKIKNRLPYAENK</sequence>
<proteinExistence type="predicted"/>
<gene>
    <name evidence="1" type="ORF">KGM_214656</name>
</gene>
<name>A0A212EUG7_DANPL</name>
<evidence type="ECO:0000313" key="2">
    <source>
        <dbReference type="Proteomes" id="UP000007151"/>
    </source>
</evidence>
<dbReference type="EMBL" id="AGBW02012379">
    <property type="protein sequence ID" value="OWR45152.1"/>
    <property type="molecule type" value="Genomic_DNA"/>
</dbReference>
<dbReference type="AlphaFoldDB" id="A0A212EUG7"/>
<keyword evidence="2" id="KW-1185">Reference proteome</keyword>
<comment type="caution">
    <text evidence="1">The sequence shown here is derived from an EMBL/GenBank/DDBJ whole genome shotgun (WGS) entry which is preliminary data.</text>
</comment>
<dbReference type="OrthoDB" id="7255503at2759"/>
<dbReference type="Proteomes" id="UP000007151">
    <property type="component" value="Unassembled WGS sequence"/>
</dbReference>
<evidence type="ECO:0000313" key="1">
    <source>
        <dbReference type="EMBL" id="OWR45152.1"/>
    </source>
</evidence>
<organism evidence="1 2">
    <name type="scientific">Danaus plexippus plexippus</name>
    <dbReference type="NCBI Taxonomy" id="278856"/>
    <lineage>
        <taxon>Eukaryota</taxon>
        <taxon>Metazoa</taxon>
        <taxon>Ecdysozoa</taxon>
        <taxon>Arthropoda</taxon>
        <taxon>Hexapoda</taxon>
        <taxon>Insecta</taxon>
        <taxon>Pterygota</taxon>
        <taxon>Neoptera</taxon>
        <taxon>Endopterygota</taxon>
        <taxon>Lepidoptera</taxon>
        <taxon>Glossata</taxon>
        <taxon>Ditrysia</taxon>
        <taxon>Papilionoidea</taxon>
        <taxon>Nymphalidae</taxon>
        <taxon>Danainae</taxon>
        <taxon>Danaini</taxon>
        <taxon>Danaina</taxon>
        <taxon>Danaus</taxon>
        <taxon>Danaus</taxon>
    </lineage>
</organism>
<protein>
    <submittedName>
        <fullName evidence="1">Uncharacterized protein</fullName>
    </submittedName>
</protein>